<reference evidence="5" key="1">
    <citation type="submission" date="2022-10" db="EMBL/GenBank/DDBJ databases">
        <title>Tapping the CABI collections for fungal endophytes: first genome assemblies for Collariella, Neodidymelliopsis, Ascochyta clinopodiicola, Didymella pomorum, Didymosphaeria variabile, Neocosmospora piperis and Neocucurbitaria cava.</title>
        <authorList>
            <person name="Hill R."/>
        </authorList>
    </citation>
    <scope>NUCLEOTIDE SEQUENCE</scope>
    <source>
        <strain evidence="5">IMI 356814</strain>
    </source>
</reference>
<dbReference type="OrthoDB" id="27214at2759"/>
<evidence type="ECO:0000256" key="2">
    <source>
        <dbReference type="SAM" id="SignalP"/>
    </source>
</evidence>
<dbReference type="Pfam" id="PF23658">
    <property type="entry name" value="PDZ_CPAF_rel"/>
    <property type="match status" value="1"/>
</dbReference>
<comment type="caution">
    <text evidence="5">The sequence shown here is derived from an EMBL/GenBank/DDBJ whole genome shotgun (WGS) entry which is preliminary data.</text>
</comment>
<dbReference type="InterPro" id="IPR052766">
    <property type="entry name" value="S41A_metabolite_peptidase"/>
</dbReference>
<evidence type="ECO:0000259" key="4">
    <source>
        <dbReference type="Pfam" id="PF23658"/>
    </source>
</evidence>
<dbReference type="InterPro" id="IPR056186">
    <property type="entry name" value="PDZ_CPAF-rel"/>
</dbReference>
<gene>
    <name evidence="5" type="ORF">N0V83_008878</name>
</gene>
<evidence type="ECO:0008006" key="7">
    <source>
        <dbReference type="Google" id="ProtNLM"/>
    </source>
</evidence>
<dbReference type="GO" id="GO:0008236">
    <property type="term" value="F:serine-type peptidase activity"/>
    <property type="evidence" value="ECO:0007669"/>
    <property type="project" value="InterPro"/>
</dbReference>
<name>A0A9W8Y2A4_9PLEO</name>
<protein>
    <recommendedName>
        <fullName evidence="7">Tail specific protease domain-containing protein</fullName>
    </recommendedName>
</protein>
<dbReference type="Proteomes" id="UP001140560">
    <property type="component" value="Unassembled WGS sequence"/>
</dbReference>
<dbReference type="Pfam" id="PF03572">
    <property type="entry name" value="Peptidase_S41"/>
    <property type="match status" value="1"/>
</dbReference>
<proteinExistence type="predicted"/>
<feature type="domain" description="Tail specific protease" evidence="3">
    <location>
        <begin position="340"/>
        <end position="423"/>
    </location>
</feature>
<feature type="region of interest" description="Disordered" evidence="1">
    <location>
        <begin position="687"/>
        <end position="729"/>
    </location>
</feature>
<dbReference type="GO" id="GO:0006508">
    <property type="term" value="P:proteolysis"/>
    <property type="evidence" value="ECO:0007669"/>
    <property type="project" value="InterPro"/>
</dbReference>
<accession>A0A9W8Y2A4</accession>
<feature type="domain" description="CPAF-like PDZ" evidence="4">
    <location>
        <begin position="138"/>
        <end position="252"/>
    </location>
</feature>
<organism evidence="5 6">
    <name type="scientific">Neocucurbitaria cava</name>
    <dbReference type="NCBI Taxonomy" id="798079"/>
    <lineage>
        <taxon>Eukaryota</taxon>
        <taxon>Fungi</taxon>
        <taxon>Dikarya</taxon>
        <taxon>Ascomycota</taxon>
        <taxon>Pezizomycotina</taxon>
        <taxon>Dothideomycetes</taxon>
        <taxon>Pleosporomycetidae</taxon>
        <taxon>Pleosporales</taxon>
        <taxon>Pleosporineae</taxon>
        <taxon>Cucurbitariaceae</taxon>
        <taxon>Neocucurbitaria</taxon>
    </lineage>
</organism>
<evidence type="ECO:0000313" key="6">
    <source>
        <dbReference type="Proteomes" id="UP001140560"/>
    </source>
</evidence>
<dbReference type="EMBL" id="JAPEUY010000016">
    <property type="protein sequence ID" value="KAJ4365259.1"/>
    <property type="molecule type" value="Genomic_DNA"/>
</dbReference>
<evidence type="ECO:0000256" key="1">
    <source>
        <dbReference type="SAM" id="MobiDB-lite"/>
    </source>
</evidence>
<dbReference type="InterPro" id="IPR029045">
    <property type="entry name" value="ClpP/crotonase-like_dom_sf"/>
</dbReference>
<feature type="signal peptide" evidence="2">
    <location>
        <begin position="1"/>
        <end position="16"/>
    </location>
</feature>
<dbReference type="Gene3D" id="3.90.226.10">
    <property type="entry name" value="2-enoyl-CoA Hydratase, Chain A, domain 1"/>
    <property type="match status" value="1"/>
</dbReference>
<dbReference type="InterPro" id="IPR005151">
    <property type="entry name" value="Tail-specific_protease"/>
</dbReference>
<keyword evidence="2" id="KW-0732">Signal</keyword>
<dbReference type="SUPFAM" id="SSF52096">
    <property type="entry name" value="ClpP/crotonase"/>
    <property type="match status" value="2"/>
</dbReference>
<keyword evidence="6" id="KW-1185">Reference proteome</keyword>
<evidence type="ECO:0000313" key="5">
    <source>
        <dbReference type="EMBL" id="KAJ4365259.1"/>
    </source>
</evidence>
<feature type="chain" id="PRO_5040793945" description="Tail specific protease domain-containing protein" evidence="2">
    <location>
        <begin position="17"/>
        <end position="753"/>
    </location>
</feature>
<sequence>MLTRSLLLASAALVAAQSSTTNEPCAVVAARLTDSSALPAQEAFDCLDSVPVDTDGNSKLIDELKQVWQFQSEIGWLKNPGSDWEYGALDIEAELDKVKSNLGSYSSEYTAQLAIQNITIRTGNFHFNYAPDILQVFRFRRQFNVASISSDGKSLPKLYWHDDVEAVGAGSDDVSDIKEINGQNPYDFLKSTFFSQYIDSDGQMNNMFSKGDTDNPGAFAQQRKFDGNSTDVTWTNGSSLSVLNIATSQLDFSGVTDGASFFSQFCTGAITGASSSSANTKDLISPGAPGPVPRIPTGIYHRRNKRQTIPTTGTYASAVAEASSGVVAGYFLNGDGYDDVAVLKIISFSNPDPTSIDETEFNNEFQATIESFIKQSTSEKKSKLIIDLRENGGGNTNLLLDAFMQLFPDMEPFSGQRYRAQDAFIKIGNAVNEIYSDSNKASQYQQYVDQSISEGFFYRYWAWWHFRTAGGDNFSGWDQFNGPLTLNSDKFTATMRYNYSSADRVSILPDGFNFVNGTHTSPFDSSNVVMFTDALCGSSCASFHEELKNIAGVHAVTVGGRPTNAPIQTITGSKGGEVIPLIQFPTYAEVALNISSRVTLSSLKDSDSTLNALANVPQITTRVGDSSSRAQSQDQVRKGDKTATPLQYIYEASDCKIFYTADTYADPDAAWKQAWDAFQDDSKCVDGSTKHKSSISGGYTPYGAGELKKEDQPDEPALGNDEDSSTSGGVVVVSSKKVSSLAVAVAVVVAAMM</sequence>
<evidence type="ECO:0000259" key="3">
    <source>
        <dbReference type="Pfam" id="PF03572"/>
    </source>
</evidence>
<dbReference type="AlphaFoldDB" id="A0A9W8Y2A4"/>
<dbReference type="PANTHER" id="PTHR37049">
    <property type="entry name" value="PEPTIDASE S41 FAMILY PROTEIN"/>
    <property type="match status" value="1"/>
</dbReference>
<dbReference type="PANTHER" id="PTHR37049:SF4">
    <property type="entry name" value="RHODANESE DOMAIN-CONTAINING PROTEIN"/>
    <property type="match status" value="1"/>
</dbReference>